<name>A0ABR0EJV1_ZASCE</name>
<dbReference type="InterPro" id="IPR043136">
    <property type="entry name" value="B30.2/SPRY_sf"/>
</dbReference>
<dbReference type="SUPFAM" id="SSF49899">
    <property type="entry name" value="Concanavalin A-like lectins/glucanases"/>
    <property type="match status" value="1"/>
</dbReference>
<sequence length="294" mass="33028">MASALYQEGLTQFRNTIKPQKDRDREILNSFLKERESPEGVKQTAVELKESADGKYDRDLGPIPKEWIANILGNIDRAIDIGDFAAKGGPESVGMAWMVVKLTLGAIRENYELYKLFGVGLTTVTEIMTIIPHYDKLYDNRGKAGAAATTAYMDNLFSNMRNAYSATLTFRYTIDAFDFYFGEIRGPSERYRPGDTVGAGFDCKEGIIWFTRNGKYMAPAIDNVCGRMFPAIGVDDEIVVETNFGPEDFLWDGAWDPDGGPLEVVEDGETNARVLRKRWLREARLRDSTGVRLN</sequence>
<accession>A0ABR0EJV1</accession>
<evidence type="ECO:0000313" key="3">
    <source>
        <dbReference type="Proteomes" id="UP001305779"/>
    </source>
</evidence>
<organism evidence="2 3">
    <name type="scientific">Zasmidium cellare</name>
    <name type="common">Wine cellar mold</name>
    <name type="synonym">Racodium cellare</name>
    <dbReference type="NCBI Taxonomy" id="395010"/>
    <lineage>
        <taxon>Eukaryota</taxon>
        <taxon>Fungi</taxon>
        <taxon>Dikarya</taxon>
        <taxon>Ascomycota</taxon>
        <taxon>Pezizomycotina</taxon>
        <taxon>Dothideomycetes</taxon>
        <taxon>Dothideomycetidae</taxon>
        <taxon>Mycosphaerellales</taxon>
        <taxon>Mycosphaerellaceae</taxon>
        <taxon>Zasmidium</taxon>
    </lineage>
</organism>
<dbReference type="Proteomes" id="UP001305779">
    <property type="component" value="Unassembled WGS sequence"/>
</dbReference>
<feature type="domain" description="SPRY" evidence="1">
    <location>
        <begin position="189"/>
        <end position="245"/>
    </location>
</feature>
<proteinExistence type="predicted"/>
<evidence type="ECO:0000259" key="1">
    <source>
        <dbReference type="Pfam" id="PF00622"/>
    </source>
</evidence>
<gene>
    <name evidence="2" type="ORF">PRZ48_007360</name>
</gene>
<reference evidence="2 3" key="1">
    <citation type="journal article" date="2023" name="G3 (Bethesda)">
        <title>A chromosome-level genome assembly of Zasmidium syzygii isolated from banana leaves.</title>
        <authorList>
            <person name="van Westerhoven A.C."/>
            <person name="Mehrabi R."/>
            <person name="Talebi R."/>
            <person name="Steentjes M.B.F."/>
            <person name="Corcolon B."/>
            <person name="Chong P.A."/>
            <person name="Kema G.H.J."/>
            <person name="Seidl M.F."/>
        </authorList>
    </citation>
    <scope>NUCLEOTIDE SEQUENCE [LARGE SCALE GENOMIC DNA]</scope>
    <source>
        <strain evidence="2 3">P124</strain>
    </source>
</reference>
<evidence type="ECO:0000313" key="2">
    <source>
        <dbReference type="EMBL" id="KAK4501551.1"/>
    </source>
</evidence>
<protein>
    <recommendedName>
        <fullName evidence="1">SPRY domain-containing protein</fullName>
    </recommendedName>
</protein>
<dbReference type="InterPro" id="IPR003877">
    <property type="entry name" value="SPRY_dom"/>
</dbReference>
<comment type="caution">
    <text evidence="2">The sequence shown here is derived from an EMBL/GenBank/DDBJ whole genome shotgun (WGS) entry which is preliminary data.</text>
</comment>
<dbReference type="Gene3D" id="2.60.120.920">
    <property type="match status" value="1"/>
</dbReference>
<dbReference type="EMBL" id="JAXOVC010000005">
    <property type="protein sequence ID" value="KAK4501551.1"/>
    <property type="molecule type" value="Genomic_DNA"/>
</dbReference>
<keyword evidence="3" id="KW-1185">Reference proteome</keyword>
<dbReference type="InterPro" id="IPR013320">
    <property type="entry name" value="ConA-like_dom_sf"/>
</dbReference>
<dbReference type="Pfam" id="PF00622">
    <property type="entry name" value="SPRY"/>
    <property type="match status" value="1"/>
</dbReference>